<protein>
    <recommendedName>
        <fullName evidence="11">TGF-beta family profile domain-containing protein</fullName>
    </recommendedName>
</protein>
<evidence type="ECO:0000256" key="8">
    <source>
        <dbReference type="ARBA" id="ARBA00023157"/>
    </source>
</evidence>
<evidence type="ECO:0000313" key="14">
    <source>
        <dbReference type="Proteomes" id="UP000014760"/>
    </source>
</evidence>
<keyword evidence="14" id="KW-1185">Reference proteome</keyword>
<dbReference type="Pfam" id="PF00019">
    <property type="entry name" value="TGF_beta"/>
    <property type="match status" value="1"/>
</dbReference>
<dbReference type="PANTHER" id="PTHR11848:SF159">
    <property type="entry name" value="NODAL HOMOLOG"/>
    <property type="match status" value="1"/>
</dbReference>
<dbReference type="InterPro" id="IPR029034">
    <property type="entry name" value="Cystine-knot_cytokine"/>
</dbReference>
<keyword evidence="9" id="KW-0325">Glycoprotein</keyword>
<dbReference type="GO" id="GO:0005125">
    <property type="term" value="F:cytokine activity"/>
    <property type="evidence" value="ECO:0007669"/>
    <property type="project" value="TreeGrafter"/>
</dbReference>
<dbReference type="GO" id="GO:0007369">
    <property type="term" value="P:gastrulation"/>
    <property type="evidence" value="ECO:0007669"/>
    <property type="project" value="UniProtKB-ARBA"/>
</dbReference>
<dbReference type="SUPFAM" id="SSF57501">
    <property type="entry name" value="Cystine-knot cytokines"/>
    <property type="match status" value="1"/>
</dbReference>
<dbReference type="InterPro" id="IPR015615">
    <property type="entry name" value="TGF-beta-rel"/>
</dbReference>
<dbReference type="SMART" id="SM00204">
    <property type="entry name" value="TGFB"/>
    <property type="match status" value="1"/>
</dbReference>
<dbReference type="Proteomes" id="UP000014760">
    <property type="component" value="Unassembled WGS sequence"/>
</dbReference>
<dbReference type="GO" id="GO:0005615">
    <property type="term" value="C:extracellular space"/>
    <property type="evidence" value="ECO:0007669"/>
    <property type="project" value="TreeGrafter"/>
</dbReference>
<evidence type="ECO:0000256" key="1">
    <source>
        <dbReference type="ARBA" id="ARBA00004613"/>
    </source>
</evidence>
<reference evidence="13" key="3">
    <citation type="submission" date="2015-06" db="UniProtKB">
        <authorList>
            <consortium name="EnsemblMetazoa"/>
        </authorList>
    </citation>
    <scope>IDENTIFICATION</scope>
</reference>
<dbReference type="HOGENOM" id="CLU_020515_9_1_1"/>
<keyword evidence="6" id="KW-0732">Signal</keyword>
<evidence type="ECO:0000313" key="12">
    <source>
        <dbReference type="EMBL" id="ELT90528.1"/>
    </source>
</evidence>
<evidence type="ECO:0000313" key="13">
    <source>
        <dbReference type="EnsemblMetazoa" id="CapteP110325"/>
    </source>
</evidence>
<dbReference type="EMBL" id="AMQN01014292">
    <property type="status" value="NOT_ANNOTATED_CDS"/>
    <property type="molecule type" value="Genomic_DNA"/>
</dbReference>
<dbReference type="PANTHER" id="PTHR11848">
    <property type="entry name" value="TGF-BETA FAMILY"/>
    <property type="match status" value="1"/>
</dbReference>
<comment type="similarity">
    <text evidence="2 10">Belongs to the TGF-beta family.</text>
</comment>
<keyword evidence="7 10" id="KW-0339">Growth factor</keyword>
<proteinExistence type="inferred from homology"/>
<keyword evidence="4" id="KW-0964">Secreted</keyword>
<feature type="domain" description="TGF-beta family profile" evidence="11">
    <location>
        <begin position="1"/>
        <end position="112"/>
    </location>
</feature>
<keyword evidence="5" id="KW-0165">Cleavage on pair of basic residues</keyword>
<dbReference type="OMA" id="CRKEDMW"/>
<keyword evidence="3" id="KW-0217">Developmental protein</keyword>
<evidence type="ECO:0000256" key="7">
    <source>
        <dbReference type="ARBA" id="ARBA00023030"/>
    </source>
</evidence>
<reference evidence="14" key="1">
    <citation type="submission" date="2012-12" db="EMBL/GenBank/DDBJ databases">
        <authorList>
            <person name="Hellsten U."/>
            <person name="Grimwood J."/>
            <person name="Chapman J.A."/>
            <person name="Shapiro H."/>
            <person name="Aerts A."/>
            <person name="Otillar R.P."/>
            <person name="Terry A.Y."/>
            <person name="Boore J.L."/>
            <person name="Simakov O."/>
            <person name="Marletaz F."/>
            <person name="Cho S.-J."/>
            <person name="Edsinger-Gonzales E."/>
            <person name="Havlak P."/>
            <person name="Kuo D.-H."/>
            <person name="Larsson T."/>
            <person name="Lv J."/>
            <person name="Arendt D."/>
            <person name="Savage R."/>
            <person name="Osoegawa K."/>
            <person name="de Jong P."/>
            <person name="Lindberg D.R."/>
            <person name="Seaver E.C."/>
            <person name="Weisblat D.A."/>
            <person name="Putnam N.H."/>
            <person name="Grigoriev I.V."/>
            <person name="Rokhsar D.S."/>
        </authorList>
    </citation>
    <scope>NUCLEOTIDE SEQUENCE</scope>
    <source>
        <strain evidence="14">I ESC-2004</strain>
    </source>
</reference>
<dbReference type="STRING" id="283909.R7T9U6"/>
<dbReference type="InterPro" id="IPR001839">
    <property type="entry name" value="TGF-b_C"/>
</dbReference>
<dbReference type="CDD" id="cd13759">
    <property type="entry name" value="TGF_beta_NODAL"/>
    <property type="match status" value="1"/>
</dbReference>
<evidence type="ECO:0000259" key="11">
    <source>
        <dbReference type="PROSITE" id="PS51362"/>
    </source>
</evidence>
<evidence type="ECO:0000256" key="10">
    <source>
        <dbReference type="RuleBase" id="RU000354"/>
    </source>
</evidence>
<dbReference type="InterPro" id="IPR017948">
    <property type="entry name" value="TGFb_CS"/>
</dbReference>
<organism evidence="12">
    <name type="scientific">Capitella teleta</name>
    <name type="common">Polychaete worm</name>
    <dbReference type="NCBI Taxonomy" id="283909"/>
    <lineage>
        <taxon>Eukaryota</taxon>
        <taxon>Metazoa</taxon>
        <taxon>Spiralia</taxon>
        <taxon>Lophotrochozoa</taxon>
        <taxon>Annelida</taxon>
        <taxon>Polychaeta</taxon>
        <taxon>Sedentaria</taxon>
        <taxon>Scolecida</taxon>
        <taxon>Capitellidae</taxon>
        <taxon>Capitella</taxon>
    </lineage>
</organism>
<sequence length="112" mass="13174">MERAEKNQRESCQIKDLIVDFKVIGWSEWIVYPLSFNAYQCDGKCPLPVVQDYDPTNHAVLQSLMRIYDRDSTTRPCCVPTKLKPLSMLYYEKDMIVVRHHEDMVVDRCGCR</sequence>
<comment type="subcellular location">
    <subcellularLocation>
        <location evidence="1">Secreted</location>
    </subcellularLocation>
</comment>
<evidence type="ECO:0000256" key="9">
    <source>
        <dbReference type="ARBA" id="ARBA00023180"/>
    </source>
</evidence>
<dbReference type="EnsemblMetazoa" id="CapteT110325">
    <property type="protein sequence ID" value="CapteP110325"/>
    <property type="gene ID" value="CapteG110325"/>
</dbReference>
<evidence type="ECO:0000256" key="2">
    <source>
        <dbReference type="ARBA" id="ARBA00006656"/>
    </source>
</evidence>
<dbReference type="Gene3D" id="2.10.90.10">
    <property type="entry name" value="Cystine-knot cytokines"/>
    <property type="match status" value="1"/>
</dbReference>
<gene>
    <name evidence="12" type="ORF">CAPTEDRAFT_110325</name>
</gene>
<dbReference type="PROSITE" id="PS51362">
    <property type="entry name" value="TGF_BETA_2"/>
    <property type="match status" value="1"/>
</dbReference>
<evidence type="ECO:0000256" key="3">
    <source>
        <dbReference type="ARBA" id="ARBA00022473"/>
    </source>
</evidence>
<accession>R7T9U6</accession>
<dbReference type="GO" id="GO:0009888">
    <property type="term" value="P:tissue development"/>
    <property type="evidence" value="ECO:0007669"/>
    <property type="project" value="UniProtKB-ARBA"/>
</dbReference>
<evidence type="ECO:0000256" key="6">
    <source>
        <dbReference type="ARBA" id="ARBA00022729"/>
    </source>
</evidence>
<dbReference type="PROSITE" id="PS00250">
    <property type="entry name" value="TGF_BETA_1"/>
    <property type="match status" value="1"/>
</dbReference>
<evidence type="ECO:0000256" key="4">
    <source>
        <dbReference type="ARBA" id="ARBA00022525"/>
    </source>
</evidence>
<keyword evidence="8" id="KW-1015">Disulfide bond</keyword>
<name>R7T9U6_CAPTE</name>
<reference evidence="12 14" key="2">
    <citation type="journal article" date="2013" name="Nature">
        <title>Insights into bilaterian evolution from three spiralian genomes.</title>
        <authorList>
            <person name="Simakov O."/>
            <person name="Marletaz F."/>
            <person name="Cho S.J."/>
            <person name="Edsinger-Gonzales E."/>
            <person name="Havlak P."/>
            <person name="Hellsten U."/>
            <person name="Kuo D.H."/>
            <person name="Larsson T."/>
            <person name="Lv J."/>
            <person name="Arendt D."/>
            <person name="Savage R."/>
            <person name="Osoegawa K."/>
            <person name="de Jong P."/>
            <person name="Grimwood J."/>
            <person name="Chapman J.A."/>
            <person name="Shapiro H."/>
            <person name="Aerts A."/>
            <person name="Otillar R.P."/>
            <person name="Terry A.Y."/>
            <person name="Boore J.L."/>
            <person name="Grigoriev I.V."/>
            <person name="Lindberg D.R."/>
            <person name="Seaver E.C."/>
            <person name="Weisblat D.A."/>
            <person name="Putnam N.H."/>
            <person name="Rokhsar D.S."/>
        </authorList>
    </citation>
    <scope>NUCLEOTIDE SEQUENCE</scope>
    <source>
        <strain evidence="12 14">I ESC-2004</strain>
    </source>
</reference>
<dbReference type="AlphaFoldDB" id="R7T9U6"/>
<dbReference type="OrthoDB" id="5987191at2759"/>
<dbReference type="FunFam" id="2.10.90.10:FF:000026">
    <property type="entry name" value="Nodal homolog 3-A"/>
    <property type="match status" value="1"/>
</dbReference>
<dbReference type="GO" id="GO:0008083">
    <property type="term" value="F:growth factor activity"/>
    <property type="evidence" value="ECO:0007669"/>
    <property type="project" value="UniProtKB-KW"/>
</dbReference>
<evidence type="ECO:0000256" key="5">
    <source>
        <dbReference type="ARBA" id="ARBA00022685"/>
    </source>
</evidence>
<dbReference type="EMBL" id="KB310871">
    <property type="protein sequence ID" value="ELT90528.1"/>
    <property type="molecule type" value="Genomic_DNA"/>
</dbReference>